<dbReference type="PANTHER" id="PTHR43547">
    <property type="entry name" value="TWO-COMPONENT HISTIDINE KINASE"/>
    <property type="match status" value="1"/>
</dbReference>
<evidence type="ECO:0000256" key="5">
    <source>
        <dbReference type="ARBA" id="ARBA00022553"/>
    </source>
</evidence>
<sequence>MQSFGWRRVATITAHASKALRGWRLRVQWPAASLGAYWVLVIVIATVPMALYVSYLVYRETLAARTQLEEGLRRTANTFALAVERELVSSIDALSILAYAESLQRHDIARFYDTLTRWPTLRASWDHAYLAAPDGRVLFSTKRPLGRPVGELAGTIEFEQLRTLREPVISDLGVSYDDTAGRGELVTTIQVPVLRDGRLQYVLGAVIPASNWQKLMRDASVPSGGFLSLYDGNSRIIAHSLDPGSLGTGEQAALPWATGDARAGVRPAPHRGSDAMYAAWQRVPLAGWGVGVGVEAGPLDRAQLGAIASALGAGLLSFSIGLALALVVARQVTGPLRQLALFGPDAVRRNVVVREIAVLRDALRYAAEQRELARQRLQAKADEFEALFNGSPIGLVIAQDPDCRSTLMNPALAAILNASPGRWGHDGHERPRSLGASPKIMRYGRELPPSERPLQRACLEGLETRDLELEIVYDDGRRVNLLAYAVPLRAADGRPRGAVGAFVDITERKQAERRLILAERRLRESQNLVELAQEAGHVGFFDYHFADDSAVWTSGLAKLFGVELQAVEPGARGWWRRVVKEDAHRTRAQIREAIARHADRATFEFRAIRPDGTLRWLASRALLTYDDAGQPWRMVGVCVDVTDQKLVEQERAALVAREQAARREAENANRAKDEFLAMLGHELRNPLGAIAAAVEVLNRVDHRHETAASARRIIARQTSHLARLMNDLLDMARATAGKITLTRQPVNLAQLVRRTLGAMEVAGSLRQHKLSVEYHDVWIEADPVRMEQVITNLLTNAVKYTPADGSIHVRVGEDGEQALLEVRDTGIGLAPELLPRIFDLFVQGERALDRRQGGLGIGLTLVRRLVELHGGSVGAHSEGPNRGSTFTVRLPRIHPSGAALTRTAPGPSNSKRVVVVEDNDDARLAIESLLTLAGHQVRSAEDGTSGLQLLLEEDPDLALVDIGLPGLTGYEIAQRVRAAGRRTTLVALSGYGQPQDVERALAAGFDAHMVKPVDVTQLQRYLG</sequence>
<keyword evidence="15" id="KW-0067">ATP-binding</keyword>
<dbReference type="PRINTS" id="PR00344">
    <property type="entry name" value="BCTRLSENSOR"/>
</dbReference>
<evidence type="ECO:0000256" key="8">
    <source>
        <dbReference type="ARBA" id="ARBA00023136"/>
    </source>
</evidence>
<dbReference type="RefSeq" id="WP_264893562.1">
    <property type="nucleotide sequence ID" value="NZ_CP110257.1"/>
</dbReference>
<dbReference type="Gene3D" id="3.30.565.10">
    <property type="entry name" value="Histidine kinase-like ATPase, C-terminal domain"/>
    <property type="match status" value="1"/>
</dbReference>
<dbReference type="CDD" id="cd00130">
    <property type="entry name" value="PAS"/>
    <property type="match status" value="1"/>
</dbReference>
<dbReference type="Pfam" id="PF02518">
    <property type="entry name" value="HATPase_c"/>
    <property type="match status" value="1"/>
</dbReference>
<feature type="transmembrane region" description="Helical" evidence="11">
    <location>
        <begin position="304"/>
        <end position="329"/>
    </location>
</feature>
<dbReference type="InterPro" id="IPR001789">
    <property type="entry name" value="Sig_transdc_resp-reg_receiver"/>
</dbReference>
<gene>
    <name evidence="15" type="ORF">OMP39_04300</name>
</gene>
<dbReference type="SUPFAM" id="SSF55785">
    <property type="entry name" value="PYP-like sensor domain (PAS domain)"/>
    <property type="match status" value="2"/>
</dbReference>
<accession>A0ABY6MUW8</accession>
<keyword evidence="4" id="KW-1003">Cell membrane</keyword>
<reference evidence="15" key="1">
    <citation type="submission" date="2022-10" db="EMBL/GenBank/DDBJ databases">
        <title>Complete genome sequence of Schlegelella aquatica LMG 23380.</title>
        <authorList>
            <person name="Musilova J."/>
            <person name="Kourilova X."/>
            <person name="Bezdicek M."/>
            <person name="Hermankova K."/>
            <person name="Obruca S."/>
            <person name="Sedlar K."/>
        </authorList>
    </citation>
    <scope>NUCLEOTIDE SEQUENCE</scope>
    <source>
        <strain evidence="15">LMG 23380</strain>
    </source>
</reference>
<dbReference type="InterPro" id="IPR004358">
    <property type="entry name" value="Sig_transdc_His_kin-like_C"/>
</dbReference>
<feature type="transmembrane region" description="Helical" evidence="11">
    <location>
        <begin position="35"/>
        <end position="58"/>
    </location>
</feature>
<proteinExistence type="predicted"/>
<dbReference type="Gene3D" id="3.30.450.20">
    <property type="entry name" value="PAS domain"/>
    <property type="match status" value="3"/>
</dbReference>
<dbReference type="SUPFAM" id="SSF52172">
    <property type="entry name" value="CheY-like"/>
    <property type="match status" value="1"/>
</dbReference>
<evidence type="ECO:0000256" key="10">
    <source>
        <dbReference type="SAM" id="Coils"/>
    </source>
</evidence>
<dbReference type="CDD" id="cd00082">
    <property type="entry name" value="HisKA"/>
    <property type="match status" value="1"/>
</dbReference>
<dbReference type="PROSITE" id="PS50110">
    <property type="entry name" value="RESPONSE_REGULATORY"/>
    <property type="match status" value="1"/>
</dbReference>
<feature type="modified residue" description="4-aspartylphosphate" evidence="9">
    <location>
        <position position="961"/>
    </location>
</feature>
<dbReference type="SUPFAM" id="SSF55874">
    <property type="entry name" value="ATPase domain of HSP90 chaperone/DNA topoisomerase II/histidine kinase"/>
    <property type="match status" value="1"/>
</dbReference>
<comment type="catalytic activity">
    <reaction evidence="1">
        <text>ATP + protein L-histidine = ADP + protein N-phospho-L-histidine.</text>
        <dbReference type="EC" id="2.7.13.3"/>
    </reaction>
</comment>
<organism evidence="15 16">
    <name type="scientific">Caldimonas aquatica</name>
    <dbReference type="NCBI Taxonomy" id="376175"/>
    <lineage>
        <taxon>Bacteria</taxon>
        <taxon>Pseudomonadati</taxon>
        <taxon>Pseudomonadota</taxon>
        <taxon>Betaproteobacteria</taxon>
        <taxon>Burkholderiales</taxon>
        <taxon>Sphaerotilaceae</taxon>
        <taxon>Caldimonas</taxon>
    </lineage>
</organism>
<dbReference type="InterPro" id="IPR003661">
    <property type="entry name" value="HisK_dim/P_dom"/>
</dbReference>
<dbReference type="InterPro" id="IPR000014">
    <property type="entry name" value="PAS"/>
</dbReference>
<dbReference type="Pfam" id="PF08447">
    <property type="entry name" value="PAS_3"/>
    <property type="match status" value="1"/>
</dbReference>
<dbReference type="SMART" id="SM00448">
    <property type="entry name" value="REC"/>
    <property type="match status" value="1"/>
</dbReference>
<dbReference type="InterPro" id="IPR011006">
    <property type="entry name" value="CheY-like_superfamily"/>
</dbReference>
<dbReference type="InterPro" id="IPR035965">
    <property type="entry name" value="PAS-like_dom_sf"/>
</dbReference>
<dbReference type="Pfam" id="PF00512">
    <property type="entry name" value="HisKA"/>
    <property type="match status" value="1"/>
</dbReference>
<dbReference type="Pfam" id="PF02743">
    <property type="entry name" value="dCache_1"/>
    <property type="match status" value="1"/>
</dbReference>
<dbReference type="InterPro" id="IPR005467">
    <property type="entry name" value="His_kinase_dom"/>
</dbReference>
<evidence type="ECO:0000256" key="6">
    <source>
        <dbReference type="ARBA" id="ARBA00022692"/>
    </source>
</evidence>
<dbReference type="Gene3D" id="2.10.70.100">
    <property type="match status" value="1"/>
</dbReference>
<dbReference type="Pfam" id="PF00072">
    <property type="entry name" value="Response_reg"/>
    <property type="match status" value="1"/>
</dbReference>
<evidence type="ECO:0000256" key="4">
    <source>
        <dbReference type="ARBA" id="ARBA00022475"/>
    </source>
</evidence>
<keyword evidence="10" id="KW-0175">Coiled coil</keyword>
<dbReference type="SMART" id="SM00086">
    <property type="entry name" value="PAC"/>
    <property type="match status" value="2"/>
</dbReference>
<evidence type="ECO:0000256" key="1">
    <source>
        <dbReference type="ARBA" id="ARBA00000085"/>
    </source>
</evidence>
<evidence type="ECO:0000259" key="13">
    <source>
        <dbReference type="PROSITE" id="PS50110"/>
    </source>
</evidence>
<dbReference type="InterPro" id="IPR036097">
    <property type="entry name" value="HisK_dim/P_sf"/>
</dbReference>
<dbReference type="NCBIfam" id="TIGR00229">
    <property type="entry name" value="sensory_box"/>
    <property type="match status" value="1"/>
</dbReference>
<evidence type="ECO:0000256" key="11">
    <source>
        <dbReference type="SAM" id="Phobius"/>
    </source>
</evidence>
<dbReference type="InterPro" id="IPR013655">
    <property type="entry name" value="PAS_fold_3"/>
</dbReference>
<keyword evidence="5 9" id="KW-0597">Phosphoprotein</keyword>
<dbReference type="Pfam" id="PF08448">
    <property type="entry name" value="PAS_4"/>
    <property type="match status" value="1"/>
</dbReference>
<dbReference type="CDD" id="cd18774">
    <property type="entry name" value="PDC2_HK_sensor"/>
    <property type="match status" value="1"/>
</dbReference>
<evidence type="ECO:0000313" key="15">
    <source>
        <dbReference type="EMBL" id="UZD55808.1"/>
    </source>
</evidence>
<name>A0ABY6MUW8_9BURK</name>
<feature type="domain" description="Response regulatory" evidence="13">
    <location>
        <begin position="912"/>
        <end position="1023"/>
    </location>
</feature>
<dbReference type="CDD" id="cd16922">
    <property type="entry name" value="HATPase_EvgS-ArcB-TorS-like"/>
    <property type="match status" value="1"/>
</dbReference>
<dbReference type="EMBL" id="CP110257">
    <property type="protein sequence ID" value="UZD55808.1"/>
    <property type="molecule type" value="Genomic_DNA"/>
</dbReference>
<keyword evidence="16" id="KW-1185">Reference proteome</keyword>
<keyword evidence="6 11" id="KW-0812">Transmembrane</keyword>
<evidence type="ECO:0000256" key="3">
    <source>
        <dbReference type="ARBA" id="ARBA00012438"/>
    </source>
</evidence>
<dbReference type="GO" id="GO:0005524">
    <property type="term" value="F:ATP binding"/>
    <property type="evidence" value="ECO:0007669"/>
    <property type="project" value="UniProtKB-KW"/>
</dbReference>
<keyword evidence="8 11" id="KW-0472">Membrane</keyword>
<dbReference type="PROSITE" id="PS50109">
    <property type="entry name" value="HIS_KIN"/>
    <property type="match status" value="1"/>
</dbReference>
<dbReference type="InterPro" id="IPR013656">
    <property type="entry name" value="PAS_4"/>
</dbReference>
<dbReference type="InterPro" id="IPR001610">
    <property type="entry name" value="PAC"/>
</dbReference>
<comment type="subcellular location">
    <subcellularLocation>
        <location evidence="2">Cell membrane</location>
        <topology evidence="2">Multi-pass membrane protein</topology>
    </subcellularLocation>
</comment>
<dbReference type="Proteomes" id="UP001163266">
    <property type="component" value="Chromosome"/>
</dbReference>
<feature type="domain" description="PAC" evidence="14">
    <location>
        <begin position="465"/>
        <end position="517"/>
    </location>
</feature>
<dbReference type="Gene3D" id="1.10.287.130">
    <property type="match status" value="1"/>
</dbReference>
<dbReference type="PANTHER" id="PTHR43547:SF2">
    <property type="entry name" value="HYBRID SIGNAL TRANSDUCTION HISTIDINE KINASE C"/>
    <property type="match status" value="1"/>
</dbReference>
<evidence type="ECO:0000259" key="14">
    <source>
        <dbReference type="PROSITE" id="PS50113"/>
    </source>
</evidence>
<dbReference type="CDD" id="cd17580">
    <property type="entry name" value="REC_2_DhkD-like"/>
    <property type="match status" value="1"/>
</dbReference>
<keyword evidence="7 11" id="KW-1133">Transmembrane helix</keyword>
<evidence type="ECO:0000256" key="7">
    <source>
        <dbReference type="ARBA" id="ARBA00022989"/>
    </source>
</evidence>
<dbReference type="InterPro" id="IPR036890">
    <property type="entry name" value="HATPase_C_sf"/>
</dbReference>
<evidence type="ECO:0000256" key="2">
    <source>
        <dbReference type="ARBA" id="ARBA00004651"/>
    </source>
</evidence>
<dbReference type="InterPro" id="IPR003594">
    <property type="entry name" value="HATPase_dom"/>
</dbReference>
<dbReference type="Gene3D" id="3.40.50.2300">
    <property type="match status" value="1"/>
</dbReference>
<keyword evidence="15" id="KW-0547">Nucleotide-binding</keyword>
<dbReference type="SMART" id="SM00388">
    <property type="entry name" value="HisKA"/>
    <property type="match status" value="1"/>
</dbReference>
<dbReference type="InterPro" id="IPR000700">
    <property type="entry name" value="PAS-assoc_C"/>
</dbReference>
<dbReference type="InterPro" id="IPR033479">
    <property type="entry name" value="dCache_1"/>
</dbReference>
<feature type="domain" description="PAC" evidence="14">
    <location>
        <begin position="601"/>
        <end position="653"/>
    </location>
</feature>
<evidence type="ECO:0000259" key="12">
    <source>
        <dbReference type="PROSITE" id="PS50109"/>
    </source>
</evidence>
<dbReference type="SUPFAM" id="SSF47384">
    <property type="entry name" value="Homodimeric domain of signal transducing histidine kinase"/>
    <property type="match status" value="1"/>
</dbReference>
<dbReference type="EC" id="2.7.13.3" evidence="3"/>
<dbReference type="PROSITE" id="PS50113">
    <property type="entry name" value="PAC"/>
    <property type="match status" value="2"/>
</dbReference>
<feature type="coiled-coil region" evidence="10">
    <location>
        <begin position="508"/>
        <end position="535"/>
    </location>
</feature>
<evidence type="ECO:0000256" key="9">
    <source>
        <dbReference type="PROSITE-ProRule" id="PRU00169"/>
    </source>
</evidence>
<evidence type="ECO:0000313" key="16">
    <source>
        <dbReference type="Proteomes" id="UP001163266"/>
    </source>
</evidence>
<feature type="domain" description="Histidine kinase" evidence="12">
    <location>
        <begin position="678"/>
        <end position="894"/>
    </location>
</feature>
<dbReference type="SMART" id="SM00387">
    <property type="entry name" value="HATPase_c"/>
    <property type="match status" value="1"/>
</dbReference>
<protein>
    <recommendedName>
        <fullName evidence="3">histidine kinase</fullName>
        <ecNumber evidence="3">2.7.13.3</ecNumber>
    </recommendedName>
</protein>